<evidence type="ECO:0000313" key="2">
    <source>
        <dbReference type="Proteomes" id="UP000807769"/>
    </source>
</evidence>
<dbReference type="RefSeq" id="XP_041189720.1">
    <property type="nucleotide sequence ID" value="XM_041340729.1"/>
</dbReference>
<dbReference type="OrthoDB" id="2678560at2759"/>
<evidence type="ECO:0000313" key="1">
    <source>
        <dbReference type="EMBL" id="KAG1810940.1"/>
    </source>
</evidence>
<reference evidence="1" key="1">
    <citation type="journal article" date="2020" name="New Phytol.">
        <title>Comparative genomics reveals dynamic genome evolution in host specialist ectomycorrhizal fungi.</title>
        <authorList>
            <person name="Lofgren L.A."/>
            <person name="Nguyen N.H."/>
            <person name="Vilgalys R."/>
            <person name="Ruytinx J."/>
            <person name="Liao H.L."/>
            <person name="Branco S."/>
            <person name="Kuo A."/>
            <person name="LaButti K."/>
            <person name="Lipzen A."/>
            <person name="Andreopoulos W."/>
            <person name="Pangilinan J."/>
            <person name="Riley R."/>
            <person name="Hundley H."/>
            <person name="Na H."/>
            <person name="Barry K."/>
            <person name="Grigoriev I.V."/>
            <person name="Stajich J.E."/>
            <person name="Kennedy P.G."/>
        </authorList>
    </citation>
    <scope>NUCLEOTIDE SEQUENCE</scope>
    <source>
        <strain evidence="1">MN1</strain>
    </source>
</reference>
<dbReference type="AlphaFoldDB" id="A0A9P7E4G7"/>
<dbReference type="Proteomes" id="UP000807769">
    <property type="component" value="Unassembled WGS sequence"/>
</dbReference>
<keyword evidence="2" id="KW-1185">Reference proteome</keyword>
<dbReference type="GeneID" id="64634745"/>
<protein>
    <submittedName>
        <fullName evidence="1">Uncharacterized protein</fullName>
    </submittedName>
</protein>
<proteinExistence type="predicted"/>
<gene>
    <name evidence="1" type="ORF">BJ212DRAFT_1484068</name>
</gene>
<organism evidence="1 2">
    <name type="scientific">Suillus subaureus</name>
    <dbReference type="NCBI Taxonomy" id="48587"/>
    <lineage>
        <taxon>Eukaryota</taxon>
        <taxon>Fungi</taxon>
        <taxon>Dikarya</taxon>
        <taxon>Basidiomycota</taxon>
        <taxon>Agaricomycotina</taxon>
        <taxon>Agaricomycetes</taxon>
        <taxon>Agaricomycetidae</taxon>
        <taxon>Boletales</taxon>
        <taxon>Suillineae</taxon>
        <taxon>Suillaceae</taxon>
        <taxon>Suillus</taxon>
    </lineage>
</organism>
<dbReference type="EMBL" id="JABBWG010000031">
    <property type="protein sequence ID" value="KAG1810940.1"/>
    <property type="molecule type" value="Genomic_DNA"/>
</dbReference>
<comment type="caution">
    <text evidence="1">The sequence shown here is derived from an EMBL/GenBank/DDBJ whole genome shotgun (WGS) entry which is preliminary data.</text>
</comment>
<accession>A0A9P7E4G7</accession>
<sequence length="165" mass="18879">MPDTVKSVPLFYGDYGGNENPSAWFAQFELLLPIAWTDTQCVQRFSMQLTPGEVTEEWYHNLTSLHLSSFTNLKHEFFKCWPPPKRPKLTQAQQKECIMAQVLKEEEIGVWTQEGRTGNYAHVTWVLNISCLAMGMGDVDGTMIEYALEGILDLLKDHLKCVYNS</sequence>
<name>A0A9P7E4G7_9AGAM</name>